<dbReference type="EC" id="3.6.1.7" evidence="2 4"/>
<dbReference type="PROSITE" id="PS00151">
    <property type="entry name" value="ACYLPHOSPHATASE_2"/>
    <property type="match status" value="1"/>
</dbReference>
<dbReference type="PANTHER" id="PTHR47268">
    <property type="entry name" value="ACYLPHOSPHATASE"/>
    <property type="match status" value="1"/>
</dbReference>
<dbReference type="Pfam" id="PF00708">
    <property type="entry name" value="Acylphosphatase"/>
    <property type="match status" value="1"/>
</dbReference>
<accession>A0AAU7CSG7</accession>
<proteinExistence type="inferred from homology"/>
<evidence type="ECO:0000256" key="2">
    <source>
        <dbReference type="ARBA" id="ARBA00012150"/>
    </source>
</evidence>
<evidence type="ECO:0000256" key="4">
    <source>
        <dbReference type="PROSITE-ProRule" id="PRU00520"/>
    </source>
</evidence>
<protein>
    <recommendedName>
        <fullName evidence="2 4">acylphosphatase</fullName>
        <ecNumber evidence="2 4">3.6.1.7</ecNumber>
    </recommendedName>
</protein>
<feature type="domain" description="Acylphosphatase-like" evidence="6">
    <location>
        <begin position="5"/>
        <end position="92"/>
    </location>
</feature>
<dbReference type="SUPFAM" id="SSF54975">
    <property type="entry name" value="Acylphosphatase/BLUF domain-like"/>
    <property type="match status" value="1"/>
</dbReference>
<feature type="active site" evidence="4">
    <location>
        <position position="20"/>
    </location>
</feature>
<evidence type="ECO:0000313" key="7">
    <source>
        <dbReference type="EMBL" id="XBH07918.1"/>
    </source>
</evidence>
<dbReference type="EMBL" id="CP155447">
    <property type="protein sequence ID" value="XBH07918.1"/>
    <property type="molecule type" value="Genomic_DNA"/>
</dbReference>
<dbReference type="PANTHER" id="PTHR47268:SF4">
    <property type="entry name" value="ACYLPHOSPHATASE"/>
    <property type="match status" value="1"/>
</dbReference>
<keyword evidence="4" id="KW-0378">Hydrolase</keyword>
<dbReference type="InterPro" id="IPR001792">
    <property type="entry name" value="Acylphosphatase-like_dom"/>
</dbReference>
<dbReference type="RefSeq" id="WP_406700755.1">
    <property type="nucleotide sequence ID" value="NZ_CP155447.1"/>
</dbReference>
<comment type="similarity">
    <text evidence="1 5">Belongs to the acylphosphatase family.</text>
</comment>
<name>A0AAU7CSG7_9BACT</name>
<dbReference type="Gene3D" id="3.30.70.100">
    <property type="match status" value="1"/>
</dbReference>
<dbReference type="InterPro" id="IPR017968">
    <property type="entry name" value="Acylphosphatase_CS"/>
</dbReference>
<feature type="active site" evidence="4">
    <location>
        <position position="38"/>
    </location>
</feature>
<reference evidence="7" key="1">
    <citation type="submission" date="2024-05" db="EMBL/GenBank/DDBJ databases">
        <title>Planctomycetes of the genus Singulisphaera possess chitinolytic capabilities.</title>
        <authorList>
            <person name="Ivanova A."/>
        </authorList>
    </citation>
    <scope>NUCLEOTIDE SEQUENCE</scope>
    <source>
        <strain evidence="7">Ch08T</strain>
    </source>
</reference>
<dbReference type="InterPro" id="IPR036046">
    <property type="entry name" value="Acylphosphatase-like_dom_sf"/>
</dbReference>
<evidence type="ECO:0000256" key="1">
    <source>
        <dbReference type="ARBA" id="ARBA00005614"/>
    </source>
</evidence>
<dbReference type="PROSITE" id="PS51160">
    <property type="entry name" value="ACYLPHOSPHATASE_3"/>
    <property type="match status" value="1"/>
</dbReference>
<dbReference type="GO" id="GO:0003998">
    <property type="term" value="F:acylphosphatase activity"/>
    <property type="evidence" value="ECO:0007669"/>
    <property type="project" value="UniProtKB-EC"/>
</dbReference>
<gene>
    <name evidence="7" type="ORF">V5E97_18365</name>
</gene>
<organism evidence="7">
    <name type="scientific">Singulisphaera sp. Ch08</name>
    <dbReference type="NCBI Taxonomy" id="3120278"/>
    <lineage>
        <taxon>Bacteria</taxon>
        <taxon>Pseudomonadati</taxon>
        <taxon>Planctomycetota</taxon>
        <taxon>Planctomycetia</taxon>
        <taxon>Isosphaerales</taxon>
        <taxon>Isosphaeraceae</taxon>
        <taxon>Singulisphaera</taxon>
    </lineage>
</organism>
<evidence type="ECO:0000256" key="3">
    <source>
        <dbReference type="ARBA" id="ARBA00047645"/>
    </source>
</evidence>
<sequence>MPLERRRVYYSGRVQGVGFRFTTQHLAQSFEVSGYVRNLDDGRVELVAEGEPTELQLLLDSIHHAIGDKIHAARTESLPVGEPELRGFEIRY</sequence>
<evidence type="ECO:0000259" key="6">
    <source>
        <dbReference type="PROSITE" id="PS51160"/>
    </source>
</evidence>
<comment type="catalytic activity">
    <reaction evidence="3 4">
        <text>an acyl phosphate + H2O = a carboxylate + phosphate + H(+)</text>
        <dbReference type="Rhea" id="RHEA:14965"/>
        <dbReference type="ChEBI" id="CHEBI:15377"/>
        <dbReference type="ChEBI" id="CHEBI:15378"/>
        <dbReference type="ChEBI" id="CHEBI:29067"/>
        <dbReference type="ChEBI" id="CHEBI:43474"/>
        <dbReference type="ChEBI" id="CHEBI:59918"/>
        <dbReference type="EC" id="3.6.1.7"/>
    </reaction>
</comment>
<dbReference type="AlphaFoldDB" id="A0AAU7CSG7"/>
<dbReference type="InterPro" id="IPR020456">
    <property type="entry name" value="Acylphosphatase"/>
</dbReference>
<evidence type="ECO:0000256" key="5">
    <source>
        <dbReference type="RuleBase" id="RU004168"/>
    </source>
</evidence>